<name>A0A1G9KE82_9ACTN</name>
<reference evidence="3" key="1">
    <citation type="submission" date="2016-10" db="EMBL/GenBank/DDBJ databases">
        <authorList>
            <person name="Varghese N."/>
            <person name="Submissions S."/>
        </authorList>
    </citation>
    <scope>NUCLEOTIDE SEQUENCE [LARGE SCALE GENOMIC DNA]</scope>
    <source>
        <strain evidence="3">CGMCC 4.3147</strain>
    </source>
</reference>
<evidence type="ECO:0000313" key="3">
    <source>
        <dbReference type="Proteomes" id="UP000198662"/>
    </source>
</evidence>
<dbReference type="Pfam" id="PF19631">
    <property type="entry name" value="Trypco2"/>
    <property type="match status" value="1"/>
</dbReference>
<dbReference type="AlphaFoldDB" id="A0A1G9KE82"/>
<dbReference type="Proteomes" id="UP000198662">
    <property type="component" value="Unassembled WGS sequence"/>
</dbReference>
<dbReference type="RefSeq" id="WP_091053024.1">
    <property type="nucleotide sequence ID" value="NZ_FNGF01000006.1"/>
</dbReference>
<feature type="domain" description="Trypsin-co-occurring" evidence="1">
    <location>
        <begin position="5"/>
        <end position="83"/>
    </location>
</feature>
<sequence length="103" mass="11278">MESPITLGQALNSLREEVTQAVYDSSESAVRFRAREIEVELTLQVTRSTAAEAGASVWSVVTGKISGSDSTARTHKVRLVLEPIGIDDSGRPRELHLSDDRRI</sequence>
<keyword evidence="3" id="KW-1185">Reference proteome</keyword>
<dbReference type="EMBL" id="FNGF01000006">
    <property type="protein sequence ID" value="SDL47643.1"/>
    <property type="molecule type" value="Genomic_DNA"/>
</dbReference>
<evidence type="ECO:0000313" key="2">
    <source>
        <dbReference type="EMBL" id="SDL47643.1"/>
    </source>
</evidence>
<dbReference type="STRING" id="380244.SAMN05216298_3993"/>
<dbReference type="InterPro" id="IPR045608">
    <property type="entry name" value="Trypco2"/>
</dbReference>
<protein>
    <recommendedName>
        <fullName evidence="1">Trypsin-co-occurring domain-containing protein</fullName>
    </recommendedName>
</protein>
<evidence type="ECO:0000259" key="1">
    <source>
        <dbReference type="Pfam" id="PF19631"/>
    </source>
</evidence>
<dbReference type="OrthoDB" id="3696289at2"/>
<accession>A0A1G9KE82</accession>
<organism evidence="2 3">
    <name type="scientific">Glycomyces sambucus</name>
    <dbReference type="NCBI Taxonomy" id="380244"/>
    <lineage>
        <taxon>Bacteria</taxon>
        <taxon>Bacillati</taxon>
        <taxon>Actinomycetota</taxon>
        <taxon>Actinomycetes</taxon>
        <taxon>Glycomycetales</taxon>
        <taxon>Glycomycetaceae</taxon>
        <taxon>Glycomyces</taxon>
    </lineage>
</organism>
<gene>
    <name evidence="2" type="ORF">SAMN05216298_3993</name>
</gene>
<proteinExistence type="predicted"/>